<dbReference type="Proteomes" id="UP001202328">
    <property type="component" value="Unassembled WGS sequence"/>
</dbReference>
<sequence length="422" mass="47516">MEEWKERVKVSVDSEEKDGKEGTDDMEDDNAEEYGFVSEKERGTSQALGPATSDQMDKNIKGNEPEGGEGEDHTKENKIGNTGMEVEELESEIQPVQNYSGSMLKQKIDERREKSMLDSDVAEEVGSPKSDNDDRSNMSGDLVSINRSYMSDSLRQINNLRIDDDEDLGKAKALGEISGGIRENATKLWREYELSTTRLSQELAEQLRLVKEPTVASKLQGDYKIGKRINMKKEIPYIASHYRKDKIWSRRTRPNKRDYQVIIAVDDSRSMAESNCGNVAIEALVTVGRAMSQLDVGQLAVASFGKMGNIKLLHDFNQPFTGESGIQMISNLTFKQENTFKDEPVVDLLKFLNNKLDAAVANSRLPSGQNPLQQLILIISDGRLSEHETLKRRVRDILNKKRMVAFLVIYSAQESILHSSFI</sequence>
<dbReference type="InterPro" id="IPR036465">
    <property type="entry name" value="vWFA_dom_sf"/>
</dbReference>
<dbReference type="GO" id="GO:0005524">
    <property type="term" value="F:ATP binding"/>
    <property type="evidence" value="ECO:0007669"/>
    <property type="project" value="UniProtKB-KW"/>
</dbReference>
<dbReference type="GO" id="GO:0000055">
    <property type="term" value="P:ribosomal large subunit export from nucleus"/>
    <property type="evidence" value="ECO:0007669"/>
    <property type="project" value="TreeGrafter"/>
</dbReference>
<dbReference type="GO" id="GO:0030687">
    <property type="term" value="C:preribosome, large subunit precursor"/>
    <property type="evidence" value="ECO:0007669"/>
    <property type="project" value="TreeGrafter"/>
</dbReference>
<keyword evidence="2" id="KW-0067">ATP-binding</keyword>
<dbReference type="InterPro" id="IPR002035">
    <property type="entry name" value="VWF_A"/>
</dbReference>
<organism evidence="5 6">
    <name type="scientific">Papaver atlanticum</name>
    <dbReference type="NCBI Taxonomy" id="357466"/>
    <lineage>
        <taxon>Eukaryota</taxon>
        <taxon>Viridiplantae</taxon>
        <taxon>Streptophyta</taxon>
        <taxon>Embryophyta</taxon>
        <taxon>Tracheophyta</taxon>
        <taxon>Spermatophyta</taxon>
        <taxon>Magnoliopsida</taxon>
        <taxon>Ranunculales</taxon>
        <taxon>Papaveraceae</taxon>
        <taxon>Papaveroideae</taxon>
        <taxon>Papaver</taxon>
    </lineage>
</organism>
<feature type="compositionally biased region" description="Basic and acidic residues" evidence="3">
    <location>
        <begin position="55"/>
        <end position="78"/>
    </location>
</feature>
<dbReference type="FunFam" id="3.40.50.410:FF:000114">
    <property type="entry name" value="Midasin"/>
    <property type="match status" value="1"/>
</dbReference>
<dbReference type="GO" id="GO:0000027">
    <property type="term" value="P:ribosomal large subunit assembly"/>
    <property type="evidence" value="ECO:0007669"/>
    <property type="project" value="TreeGrafter"/>
</dbReference>
<dbReference type="GO" id="GO:0005634">
    <property type="term" value="C:nucleus"/>
    <property type="evidence" value="ECO:0007669"/>
    <property type="project" value="TreeGrafter"/>
</dbReference>
<reference evidence="5" key="1">
    <citation type="submission" date="2022-04" db="EMBL/GenBank/DDBJ databases">
        <title>A functionally conserved STORR gene fusion in Papaver species that diverged 16.8 million years ago.</title>
        <authorList>
            <person name="Catania T."/>
        </authorList>
    </citation>
    <scope>NUCLEOTIDE SEQUENCE</scope>
    <source>
        <strain evidence="5">S-188037</strain>
    </source>
</reference>
<dbReference type="SUPFAM" id="SSF53300">
    <property type="entry name" value="vWA-like"/>
    <property type="match status" value="1"/>
</dbReference>
<keyword evidence="6" id="KW-1185">Reference proteome</keyword>
<dbReference type="PANTHER" id="PTHR48103">
    <property type="entry name" value="MIDASIN-RELATED"/>
    <property type="match status" value="1"/>
</dbReference>
<gene>
    <name evidence="5" type="ORF">MKW98_029324</name>
</gene>
<protein>
    <recommendedName>
        <fullName evidence="4">VWFA domain-containing protein</fullName>
    </recommendedName>
</protein>
<proteinExistence type="predicted"/>
<feature type="compositionally biased region" description="Basic and acidic residues" evidence="3">
    <location>
        <begin position="1"/>
        <end position="23"/>
    </location>
</feature>
<evidence type="ECO:0000256" key="2">
    <source>
        <dbReference type="ARBA" id="ARBA00022840"/>
    </source>
</evidence>
<evidence type="ECO:0000256" key="3">
    <source>
        <dbReference type="SAM" id="MobiDB-lite"/>
    </source>
</evidence>
<evidence type="ECO:0000259" key="4">
    <source>
        <dbReference type="PROSITE" id="PS50234"/>
    </source>
</evidence>
<dbReference type="AlphaFoldDB" id="A0AAD4XFR3"/>
<feature type="domain" description="VWFA" evidence="4">
    <location>
        <begin position="260"/>
        <end position="422"/>
    </location>
</feature>
<accession>A0AAD4XFR3</accession>
<comment type="caution">
    <text evidence="5">The sequence shown here is derived from an EMBL/GenBank/DDBJ whole genome shotgun (WGS) entry which is preliminary data.</text>
</comment>
<evidence type="ECO:0000313" key="6">
    <source>
        <dbReference type="Proteomes" id="UP001202328"/>
    </source>
</evidence>
<dbReference type="PANTHER" id="PTHR48103:SF2">
    <property type="entry name" value="MIDASIN"/>
    <property type="match status" value="1"/>
</dbReference>
<dbReference type="PROSITE" id="PS50234">
    <property type="entry name" value="VWFA"/>
    <property type="match status" value="1"/>
</dbReference>
<evidence type="ECO:0000256" key="1">
    <source>
        <dbReference type="ARBA" id="ARBA00022741"/>
    </source>
</evidence>
<evidence type="ECO:0000313" key="5">
    <source>
        <dbReference type="EMBL" id="KAI3908774.1"/>
    </source>
</evidence>
<keyword evidence="1" id="KW-0547">Nucleotide-binding</keyword>
<feature type="region of interest" description="Disordered" evidence="3">
    <location>
        <begin position="111"/>
        <end position="141"/>
    </location>
</feature>
<dbReference type="EMBL" id="JAJJMB010010439">
    <property type="protein sequence ID" value="KAI3908774.1"/>
    <property type="molecule type" value="Genomic_DNA"/>
</dbReference>
<name>A0AAD4XFR3_9MAGN</name>
<feature type="region of interest" description="Disordered" evidence="3">
    <location>
        <begin position="1"/>
        <end position="95"/>
    </location>
</feature>